<dbReference type="InterPro" id="IPR050900">
    <property type="entry name" value="Transposase_IS3/IS150/IS904"/>
</dbReference>
<dbReference type="EMBL" id="CP042874">
    <property type="protein sequence ID" value="QEF16618.1"/>
    <property type="molecule type" value="Genomic_DNA"/>
</dbReference>
<dbReference type="Pfam" id="PF13333">
    <property type="entry name" value="rve_2"/>
    <property type="match status" value="1"/>
</dbReference>
<dbReference type="SUPFAM" id="SSF46689">
    <property type="entry name" value="Homeodomain-like"/>
    <property type="match status" value="1"/>
</dbReference>
<evidence type="ECO:0000313" key="7">
    <source>
        <dbReference type="EMBL" id="QEF16618.1"/>
    </source>
</evidence>
<organism evidence="3">
    <name type="scientific">Bacillus cereus</name>
    <dbReference type="NCBI Taxonomy" id="1396"/>
    <lineage>
        <taxon>Bacteria</taxon>
        <taxon>Bacillati</taxon>
        <taxon>Bacillota</taxon>
        <taxon>Bacilli</taxon>
        <taxon>Bacillales</taxon>
        <taxon>Bacillaceae</taxon>
        <taxon>Bacillus</taxon>
        <taxon>Bacillus cereus group</taxon>
    </lineage>
</organism>
<dbReference type="GO" id="GO:0015074">
    <property type="term" value="P:DNA integration"/>
    <property type="evidence" value="ECO:0007669"/>
    <property type="project" value="InterPro"/>
</dbReference>
<name>A0A5B9HH88_BACCE</name>
<protein>
    <submittedName>
        <fullName evidence="3">IS3-like element ISBth8 family transposase</fullName>
    </submittedName>
</protein>
<dbReference type="InterPro" id="IPR036397">
    <property type="entry name" value="RNaseH_sf"/>
</dbReference>
<dbReference type="Gene3D" id="3.30.420.10">
    <property type="entry name" value="Ribonuclease H-like superfamily/Ribonuclease H"/>
    <property type="match status" value="1"/>
</dbReference>
<evidence type="ECO:0000256" key="1">
    <source>
        <dbReference type="ARBA" id="ARBA00002286"/>
    </source>
</evidence>
<accession>A0A5B9HH88</accession>
<dbReference type="InterPro" id="IPR009057">
    <property type="entry name" value="Homeodomain-like_sf"/>
</dbReference>
<dbReference type="EMBL" id="CP042874">
    <property type="protein sequence ID" value="QEF19252.1"/>
    <property type="molecule type" value="Genomic_DNA"/>
</dbReference>
<dbReference type="Pfam" id="PF01527">
    <property type="entry name" value="HTH_Tnp_1"/>
    <property type="match status" value="1"/>
</dbReference>
<dbReference type="Pfam" id="PF00665">
    <property type="entry name" value="rve"/>
    <property type="match status" value="1"/>
</dbReference>
<dbReference type="InterPro" id="IPR001584">
    <property type="entry name" value="Integrase_cat-core"/>
</dbReference>
<evidence type="ECO:0000313" key="4">
    <source>
        <dbReference type="EMBL" id="QEF15427.1"/>
    </source>
</evidence>
<dbReference type="GO" id="GO:0004803">
    <property type="term" value="F:transposase activity"/>
    <property type="evidence" value="ECO:0007669"/>
    <property type="project" value="InterPro"/>
</dbReference>
<dbReference type="PANTHER" id="PTHR46889">
    <property type="entry name" value="TRANSPOSASE INSF FOR INSERTION SEQUENCE IS3B-RELATED"/>
    <property type="match status" value="1"/>
</dbReference>
<dbReference type="RefSeq" id="WP_085963705.1">
    <property type="nucleotide sequence ID" value="NZ_CP011155.1"/>
</dbReference>
<dbReference type="EMBL" id="CP042874">
    <property type="protein sequence ID" value="QEF16985.1"/>
    <property type="molecule type" value="Genomic_DNA"/>
</dbReference>
<reference evidence="3" key="1">
    <citation type="submission" date="2019-08" db="EMBL/GenBank/DDBJ databases">
        <title>Antibiosis Participates in the Biocontrol of Bucillus cereus 0-9 Against Rice Sheath Blight.</title>
        <authorList>
            <person name="Wang G."/>
            <person name="Liu F."/>
        </authorList>
    </citation>
    <scope>NUCLEOTIDE SEQUENCE</scope>
    <source>
        <strain evidence="3">09</strain>
    </source>
</reference>
<dbReference type="AlphaFoldDB" id="A0A5B9HH88"/>
<dbReference type="InterPro" id="IPR012337">
    <property type="entry name" value="RNaseH-like_sf"/>
</dbReference>
<evidence type="ECO:0000313" key="3">
    <source>
        <dbReference type="EMBL" id="QEF15396.1"/>
    </source>
</evidence>
<dbReference type="GO" id="GO:0006313">
    <property type="term" value="P:DNA transposition"/>
    <property type="evidence" value="ECO:0007669"/>
    <property type="project" value="InterPro"/>
</dbReference>
<dbReference type="EMBL" id="CP042874">
    <property type="protein sequence ID" value="QEF15485.1"/>
    <property type="molecule type" value="Genomic_DNA"/>
</dbReference>
<dbReference type="EMBL" id="CP042874">
    <property type="protein sequence ID" value="QEF17147.1"/>
    <property type="molecule type" value="Genomic_DNA"/>
</dbReference>
<evidence type="ECO:0000313" key="6">
    <source>
        <dbReference type="EMBL" id="QEF16123.1"/>
    </source>
</evidence>
<gene>
    <name evidence="3" type="ORF">FRY47_03075</name>
    <name evidence="4" type="ORF">FRY47_03230</name>
    <name evidence="5" type="ORF">FRY47_03535</name>
    <name evidence="6" type="ORF">FRY47_07035</name>
    <name evidence="7" type="ORF">FRY47_09625</name>
    <name evidence="8" type="ORF">FRY47_11565</name>
    <name evidence="9" type="ORF">FRY47_12465</name>
    <name evidence="10" type="ORF">FRY47_23600</name>
</gene>
<dbReference type="EMBL" id="CP042874">
    <property type="protein sequence ID" value="QEF16123.1"/>
    <property type="molecule type" value="Genomic_DNA"/>
</dbReference>
<dbReference type="PROSITE" id="PS50994">
    <property type="entry name" value="INTEGRASE"/>
    <property type="match status" value="1"/>
</dbReference>
<dbReference type="InterPro" id="IPR025948">
    <property type="entry name" value="HTH-like_dom"/>
</dbReference>
<dbReference type="GO" id="GO:0003677">
    <property type="term" value="F:DNA binding"/>
    <property type="evidence" value="ECO:0007669"/>
    <property type="project" value="InterPro"/>
</dbReference>
<dbReference type="EMBL" id="CP042874">
    <property type="protein sequence ID" value="QEF15396.1"/>
    <property type="molecule type" value="Genomic_DNA"/>
</dbReference>
<evidence type="ECO:0000313" key="5">
    <source>
        <dbReference type="EMBL" id="QEF15485.1"/>
    </source>
</evidence>
<dbReference type="PANTHER" id="PTHR46889:SF4">
    <property type="entry name" value="TRANSPOSASE INSO FOR INSERTION SEQUENCE ELEMENT IS911B-RELATED"/>
    <property type="match status" value="1"/>
</dbReference>
<comment type="function">
    <text evidence="1">Involved in the transposition of the insertion sequence.</text>
</comment>
<dbReference type="SUPFAM" id="SSF53098">
    <property type="entry name" value="Ribonuclease H-like"/>
    <property type="match status" value="1"/>
</dbReference>
<evidence type="ECO:0000259" key="2">
    <source>
        <dbReference type="PROSITE" id="PS50994"/>
    </source>
</evidence>
<dbReference type="Pfam" id="PF13276">
    <property type="entry name" value="HTH_21"/>
    <property type="match status" value="1"/>
</dbReference>
<feature type="domain" description="Integrase catalytic" evidence="2">
    <location>
        <begin position="224"/>
        <end position="385"/>
    </location>
</feature>
<dbReference type="NCBIfam" id="NF033516">
    <property type="entry name" value="transpos_IS3"/>
    <property type="match status" value="1"/>
</dbReference>
<proteinExistence type="predicted"/>
<dbReference type="InterPro" id="IPR002514">
    <property type="entry name" value="Transposase_8"/>
</dbReference>
<dbReference type="InterPro" id="IPR048020">
    <property type="entry name" value="Transpos_IS3"/>
</dbReference>
<sequence length="386" mass="46344">MARKGQSFQKYTEELKREAVRLRLEERKSLREIREQLGVKSDAQIIEWVKRAQQGESFDDQRGVWNRKNFNSLEEENAYLKAQVEYFKKAQSKSTREGMVLKKERFSLIDSLRQAYPLRWLLQIAEVSKAGYYKWRKYHNVQRLRQKRDMWHKEHILSIHRQHPYYGYKRMTRALAREGMVMNHKRVRRLMRELGIQSIIRKKRPFYGRKTSVVFKNHLNREFQAEKQNQKFVTDITYVRIGEQFAYLSAVLDLYNNEIVAWKLSSRNDLDLVLTTLRQLEGKSLTTKPLFHSDQGFQYTSKSYAKQLEKLGFVGSHSRRGNCFDNACIESFFSHLKTEKLYLVRPKTYEMAYRAIQEYIQFYNTERFQEKLHGLSPIEYREKAVA</sequence>
<evidence type="ECO:0000313" key="9">
    <source>
        <dbReference type="EMBL" id="QEF17147.1"/>
    </source>
</evidence>
<dbReference type="EMBL" id="CP042874">
    <property type="protein sequence ID" value="QEF15427.1"/>
    <property type="molecule type" value="Genomic_DNA"/>
</dbReference>
<evidence type="ECO:0000313" key="10">
    <source>
        <dbReference type="EMBL" id="QEF19252.1"/>
    </source>
</evidence>
<evidence type="ECO:0000313" key="8">
    <source>
        <dbReference type="EMBL" id="QEF16985.1"/>
    </source>
</evidence>